<dbReference type="Proteomes" id="UP001626536">
    <property type="component" value="Chromosome"/>
</dbReference>
<dbReference type="PANTHER" id="PTHR30231:SF42">
    <property type="entry name" value="EXONUCLEASE"/>
    <property type="match status" value="1"/>
</dbReference>
<accession>A0ABZ0HPS4</accession>
<dbReference type="InterPro" id="IPR036397">
    <property type="entry name" value="RNaseH_sf"/>
</dbReference>
<dbReference type="RefSeq" id="WP_407338719.1">
    <property type="nucleotide sequence ID" value="NZ_CP136862.1"/>
</dbReference>
<evidence type="ECO:0000313" key="2">
    <source>
        <dbReference type="EMBL" id="WOJ89277.1"/>
    </source>
</evidence>
<dbReference type="InterPro" id="IPR001357">
    <property type="entry name" value="BRCT_dom"/>
</dbReference>
<gene>
    <name evidence="2" type="ORF">RZS28_15970</name>
</gene>
<keyword evidence="2" id="KW-0378">Hydrolase</keyword>
<organism evidence="2 3">
    <name type="scientific">Methylocapsa polymorpha</name>
    <dbReference type="NCBI Taxonomy" id="3080828"/>
    <lineage>
        <taxon>Bacteria</taxon>
        <taxon>Pseudomonadati</taxon>
        <taxon>Pseudomonadota</taxon>
        <taxon>Alphaproteobacteria</taxon>
        <taxon>Hyphomicrobiales</taxon>
        <taxon>Beijerinckiaceae</taxon>
        <taxon>Methylocapsa</taxon>
    </lineage>
</organism>
<dbReference type="PANTHER" id="PTHR30231">
    <property type="entry name" value="DNA POLYMERASE III SUBUNIT EPSILON"/>
    <property type="match status" value="1"/>
</dbReference>
<dbReference type="CDD" id="cd06130">
    <property type="entry name" value="DNA_pol_III_epsilon_like"/>
    <property type="match status" value="1"/>
</dbReference>
<sequence>MDFLALDFETANADLSSICQVGLVAFRDGKIANTYATLVDPDDYFDPVNVSIHGINEDRVHGAPRFQDVYPQLSSHINGAVVVCHTLFDRAAMQQASAKHRLADVSCRWLDTTRVVRRAWSQYAKAGYGLGNLTREFGITFSHHDAAEDARATGLILLKAMQATGLSLEDWITRCHQPLTPQGRITREGNPDGLLAGEIAVFTGALSMPRREAADLATPAGCEVDGGVTKDTTLLIVGDQDVTRLAPGESKSSKHLKAEALIAKGQPIRILRESDFL</sequence>
<evidence type="ECO:0000313" key="3">
    <source>
        <dbReference type="Proteomes" id="UP001626536"/>
    </source>
</evidence>
<feature type="domain" description="Exonuclease" evidence="1">
    <location>
        <begin position="2"/>
        <end position="166"/>
    </location>
</feature>
<dbReference type="SMART" id="SM00479">
    <property type="entry name" value="EXOIII"/>
    <property type="match status" value="1"/>
</dbReference>
<dbReference type="SUPFAM" id="SSF52113">
    <property type="entry name" value="BRCT domain"/>
    <property type="match status" value="1"/>
</dbReference>
<dbReference type="InterPro" id="IPR036420">
    <property type="entry name" value="BRCT_dom_sf"/>
</dbReference>
<dbReference type="Pfam" id="PF00929">
    <property type="entry name" value="RNase_T"/>
    <property type="match status" value="1"/>
</dbReference>
<dbReference type="InterPro" id="IPR013520">
    <property type="entry name" value="Ribonucl_H"/>
</dbReference>
<keyword evidence="2" id="KW-0540">Nuclease</keyword>
<protein>
    <submittedName>
        <fullName evidence="2">Exonuclease domain-containing protein</fullName>
    </submittedName>
</protein>
<name>A0ABZ0HPS4_9HYPH</name>
<dbReference type="CDD" id="cd17748">
    <property type="entry name" value="BRCT_DNA_ligase_like"/>
    <property type="match status" value="1"/>
</dbReference>
<proteinExistence type="predicted"/>
<dbReference type="GO" id="GO:0004527">
    <property type="term" value="F:exonuclease activity"/>
    <property type="evidence" value="ECO:0007669"/>
    <property type="project" value="UniProtKB-KW"/>
</dbReference>
<dbReference type="EMBL" id="CP136862">
    <property type="protein sequence ID" value="WOJ89277.1"/>
    <property type="molecule type" value="Genomic_DNA"/>
</dbReference>
<dbReference type="Pfam" id="PF00533">
    <property type="entry name" value="BRCT"/>
    <property type="match status" value="1"/>
</dbReference>
<dbReference type="SUPFAM" id="SSF53098">
    <property type="entry name" value="Ribonuclease H-like"/>
    <property type="match status" value="1"/>
</dbReference>
<dbReference type="Gene3D" id="3.40.50.10190">
    <property type="entry name" value="BRCT domain"/>
    <property type="match status" value="1"/>
</dbReference>
<keyword evidence="3" id="KW-1185">Reference proteome</keyword>
<keyword evidence="2" id="KW-0269">Exonuclease</keyword>
<evidence type="ECO:0000259" key="1">
    <source>
        <dbReference type="SMART" id="SM00479"/>
    </source>
</evidence>
<reference evidence="2 3" key="1">
    <citation type="submission" date="2023-10" db="EMBL/GenBank/DDBJ databases">
        <title>Novel methanotroph of the genus Methylocapsa from a subarctic wetland.</title>
        <authorList>
            <person name="Belova S.E."/>
            <person name="Oshkin I.Y."/>
            <person name="Miroshnikov K."/>
            <person name="Dedysh S.N."/>
        </authorList>
    </citation>
    <scope>NUCLEOTIDE SEQUENCE [LARGE SCALE GENOMIC DNA]</scope>
    <source>
        <strain evidence="2 3">RX1</strain>
    </source>
</reference>
<dbReference type="Gene3D" id="3.30.420.10">
    <property type="entry name" value="Ribonuclease H-like superfamily/Ribonuclease H"/>
    <property type="match status" value="1"/>
</dbReference>
<dbReference type="InterPro" id="IPR012337">
    <property type="entry name" value="RNaseH-like_sf"/>
</dbReference>